<reference evidence="1 2" key="2">
    <citation type="submission" date="2014-03" db="EMBL/GenBank/DDBJ databases">
        <title>The Genome Sequence of Anncaliia algerae insect isolate PRA339.</title>
        <authorList>
            <consortium name="The Broad Institute Genome Sequencing Platform"/>
            <consortium name="The Broad Institute Genome Sequencing Center for Infectious Disease"/>
            <person name="Cuomo C."/>
            <person name="Becnel J."/>
            <person name="Sanscrainte N."/>
            <person name="Walker B."/>
            <person name="Young S.K."/>
            <person name="Zeng Q."/>
            <person name="Gargeya S."/>
            <person name="Fitzgerald M."/>
            <person name="Haas B."/>
            <person name="Abouelleil A."/>
            <person name="Alvarado L."/>
            <person name="Arachchi H.M."/>
            <person name="Berlin A.M."/>
            <person name="Chapman S.B."/>
            <person name="Dewar J."/>
            <person name="Goldberg J."/>
            <person name="Griggs A."/>
            <person name="Gujja S."/>
            <person name="Hansen M."/>
            <person name="Howarth C."/>
            <person name="Imamovic A."/>
            <person name="Larimer J."/>
            <person name="McCowan C."/>
            <person name="Murphy C."/>
            <person name="Neiman D."/>
            <person name="Pearson M."/>
            <person name="Priest M."/>
            <person name="Roberts A."/>
            <person name="Saif S."/>
            <person name="Shea T."/>
            <person name="Sisk P."/>
            <person name="Sykes S."/>
            <person name="Wortman J."/>
            <person name="Nusbaum C."/>
            <person name="Birren B."/>
        </authorList>
    </citation>
    <scope>NUCLEOTIDE SEQUENCE [LARGE SCALE GENOMIC DNA]</scope>
    <source>
        <strain evidence="1 2">PRA339</strain>
    </source>
</reference>
<proteinExistence type="predicted"/>
<evidence type="ECO:0000313" key="2">
    <source>
        <dbReference type="Proteomes" id="UP000030655"/>
    </source>
</evidence>
<protein>
    <submittedName>
        <fullName evidence="1">Uncharacterized protein</fullName>
    </submittedName>
</protein>
<dbReference type="EMBL" id="KK365135">
    <property type="protein sequence ID" value="KCZ81922.1"/>
    <property type="molecule type" value="Genomic_DNA"/>
</dbReference>
<accession>A0A059F490</accession>
<dbReference type="HOGENOM" id="CLU_666590_0_0_1"/>
<dbReference type="Proteomes" id="UP000030655">
    <property type="component" value="Unassembled WGS sequence"/>
</dbReference>
<gene>
    <name evidence="1" type="ORF">H312_00683</name>
</gene>
<dbReference type="VEuPathDB" id="MicrosporidiaDB:H312_00683"/>
<dbReference type="OrthoDB" id="10296199at2759"/>
<evidence type="ECO:0000313" key="1">
    <source>
        <dbReference type="EMBL" id="KCZ81922.1"/>
    </source>
</evidence>
<name>A0A059F490_9MICR</name>
<keyword evidence="2" id="KW-1185">Reference proteome</keyword>
<organism evidence="1 2">
    <name type="scientific">Anncaliia algerae PRA339</name>
    <dbReference type="NCBI Taxonomy" id="1288291"/>
    <lineage>
        <taxon>Eukaryota</taxon>
        <taxon>Fungi</taxon>
        <taxon>Fungi incertae sedis</taxon>
        <taxon>Microsporidia</taxon>
        <taxon>Tubulinosematoidea</taxon>
        <taxon>Tubulinosematidae</taxon>
        <taxon>Anncaliia</taxon>
    </lineage>
</organism>
<sequence length="470" mass="56186">MLLTKRKLWTLFVITKVFKASELEVTPKDFLVLEQPSESERKAIFDEKLYLMHNDSSIIAIEPINMEKDEVAIDASDDNLESIFKPTELKDAFDELSTDINIGKLFEDESQFAHKKFVNNILLYPYITNDHVDLRNANLHFNNDKARFSFHLNTIENEYDFIFLYLINCVNANTIYKSDNLQSNWYYNNCRDKFFNILSISFLKNADETKSIYDLKYLYEEFKKFKIDVLGKYNIENLRSANRNKEQYECFRDKKNKNINLKSIHILDLYMNALNSENFNFLFKVFLGFRFMYKIRNIMGIRQKELEVIKFLQLIICKFEYFRFSHFNQKEIPFESLDTLISNSQFNETIAVIVILSKYILEVCKLDFNYLKIIEIQSFAFFVAAKYPEIFTESEFFDLIKNSDCSDDGILKQERDSDRNLTHLSFTEDFQKGNFNKRLEEIIMPYDVIFDNVQYVRKYNKKRKFNVKDN</sequence>
<dbReference type="AlphaFoldDB" id="A0A059F490"/>
<reference evidence="2" key="1">
    <citation type="submission" date="2013-02" db="EMBL/GenBank/DDBJ databases">
        <authorList>
            <consortium name="The Broad Institute Genome Sequencing Platform"/>
            <person name="Cuomo C."/>
            <person name="Becnel J."/>
            <person name="Sanscrainte N."/>
            <person name="Walker B."/>
            <person name="Young S.K."/>
            <person name="Zeng Q."/>
            <person name="Gargeya S."/>
            <person name="Fitzgerald M."/>
            <person name="Haas B."/>
            <person name="Abouelleil A."/>
            <person name="Alvarado L."/>
            <person name="Arachchi H.M."/>
            <person name="Berlin A.M."/>
            <person name="Chapman S.B."/>
            <person name="Dewar J."/>
            <person name="Goldberg J."/>
            <person name="Griggs A."/>
            <person name="Gujja S."/>
            <person name="Hansen M."/>
            <person name="Howarth C."/>
            <person name="Imamovic A."/>
            <person name="Larimer J."/>
            <person name="McCowan C."/>
            <person name="Murphy C."/>
            <person name="Neiman D."/>
            <person name="Pearson M."/>
            <person name="Priest M."/>
            <person name="Roberts A."/>
            <person name="Saif S."/>
            <person name="Shea T."/>
            <person name="Sisk P."/>
            <person name="Sykes S."/>
            <person name="Wortman J."/>
            <person name="Nusbaum C."/>
            <person name="Birren B."/>
        </authorList>
    </citation>
    <scope>NUCLEOTIDE SEQUENCE [LARGE SCALE GENOMIC DNA]</scope>
    <source>
        <strain evidence="2">PRA339</strain>
    </source>
</reference>